<dbReference type="GeneID" id="96742446"/>
<evidence type="ECO:0000313" key="3">
    <source>
        <dbReference type="Proteomes" id="UP000186168"/>
    </source>
</evidence>
<dbReference type="SUPFAM" id="SSF56059">
    <property type="entry name" value="Glutathione synthetase ATP-binding domain-like"/>
    <property type="match status" value="1"/>
</dbReference>
<dbReference type="Proteomes" id="UP000186168">
    <property type="component" value="Unassembled WGS sequence"/>
</dbReference>
<reference evidence="2 3" key="1">
    <citation type="submission" date="2013-05" db="EMBL/GenBank/DDBJ databases">
        <title>Genome sequence of Streptomyces sparsogenes DSM 40356.</title>
        <authorList>
            <person name="Coyne S."/>
            <person name="Seebeck F.P."/>
        </authorList>
    </citation>
    <scope>NUCLEOTIDE SEQUENCE [LARGE SCALE GENOMIC DNA]</scope>
    <source>
        <strain evidence="2 3">DSM 40356</strain>
    </source>
</reference>
<dbReference type="AlphaFoldDB" id="A0A1R1S6S4"/>
<dbReference type="EMBL" id="ASQP01000495">
    <property type="protein sequence ID" value="OMI34021.1"/>
    <property type="molecule type" value="Genomic_DNA"/>
</dbReference>
<name>A0A1R1S6S4_9ACTN</name>
<dbReference type="InterPro" id="IPR048936">
    <property type="entry name" value="MvdD-like_ATPgrasp"/>
</dbReference>
<dbReference type="Gene3D" id="3.30.470.20">
    <property type="entry name" value="ATP-grasp fold, B domain"/>
    <property type="match status" value="1"/>
</dbReference>
<dbReference type="STRING" id="67365.GCA_001704635_04811"/>
<dbReference type="Pfam" id="PF21068">
    <property type="entry name" value="ATPgraspMvdD"/>
    <property type="match status" value="1"/>
</dbReference>
<evidence type="ECO:0000313" key="2">
    <source>
        <dbReference type="EMBL" id="OMI34021.1"/>
    </source>
</evidence>
<dbReference type="NCBIfam" id="TIGR04187">
    <property type="entry name" value="GRASP_SAV_5884"/>
    <property type="match status" value="1"/>
</dbReference>
<keyword evidence="3" id="KW-1185">Reference proteome</keyword>
<accession>A0A1R1S6S4</accession>
<gene>
    <name evidence="2" type="ORF">SPAR_38470</name>
</gene>
<comment type="caution">
    <text evidence="2">The sequence shown here is derived from an EMBL/GenBank/DDBJ whole genome shotgun (WGS) entry which is preliminary data.</text>
</comment>
<feature type="domain" description="MvdD-like pre-ATP grasp" evidence="1">
    <location>
        <begin position="2"/>
        <end position="119"/>
    </location>
</feature>
<proteinExistence type="predicted"/>
<organism evidence="2 3">
    <name type="scientific">Streptomyces sparsogenes DSM 40356</name>
    <dbReference type="NCBI Taxonomy" id="1331668"/>
    <lineage>
        <taxon>Bacteria</taxon>
        <taxon>Bacillati</taxon>
        <taxon>Actinomycetota</taxon>
        <taxon>Actinomycetes</taxon>
        <taxon>Kitasatosporales</taxon>
        <taxon>Streptomycetaceae</taxon>
        <taxon>Streptomyces</taxon>
    </lineage>
</organism>
<evidence type="ECO:0000259" key="1">
    <source>
        <dbReference type="Pfam" id="PF21068"/>
    </source>
</evidence>
<protein>
    <submittedName>
        <fullName evidence="2">RimK domain-containing protein</fullName>
    </submittedName>
</protein>
<dbReference type="InterPro" id="IPR026449">
    <property type="entry name" value="GRASP_SAV_5884"/>
</dbReference>
<dbReference type="RefSeq" id="WP_065959629.1">
    <property type="nucleotide sequence ID" value="NZ_ASQP01000495.1"/>
</dbReference>
<sequence>MTVLVLTRPQDATADLVIAELNSRGVPVHRLDPGDFPEALMVAARIDSDRTSWSSVLRGQHRDVSLADVRSVYYRRPGTPRLHPEMPEQDARWAQAEAQAGFGGLLYSLPCLWVNHPHRNRWASYPPVAVAAAVRSGLSVPRTLITNDPAEARAFVSALPGQVAAYKALGTVHPSDQDDRPQALWTTQVRPGEIDESVRRTAHQFQEWVDKAYEVRLTAAGHHLFAAEIHAGSDASRIDFRADYDSLTYKLCHVPEATARGVRALMDAFGLRYVALDFLVNPQGRWYLIDVNPNGQWGFIPDLRTPITRALADLLERAHP</sequence>